<dbReference type="InterPro" id="IPR001138">
    <property type="entry name" value="Zn2Cys6_DnaBD"/>
</dbReference>
<dbReference type="PANTHER" id="PTHR31313">
    <property type="entry name" value="TY1 ENHANCER ACTIVATOR"/>
    <property type="match status" value="1"/>
</dbReference>
<gene>
    <name evidence="10" type="ORF">BD410DRAFT_825914</name>
</gene>
<dbReference type="PROSITE" id="PS50048">
    <property type="entry name" value="ZN2_CY6_FUNGAL_2"/>
    <property type="match status" value="1"/>
</dbReference>
<dbReference type="Proteomes" id="UP000294933">
    <property type="component" value="Unassembled WGS sequence"/>
</dbReference>
<keyword evidence="3" id="KW-0862">Zinc</keyword>
<dbReference type="Gene3D" id="4.10.240.10">
    <property type="entry name" value="Zn(2)-C6 fungal-type DNA-binding domain"/>
    <property type="match status" value="1"/>
</dbReference>
<evidence type="ECO:0000256" key="5">
    <source>
        <dbReference type="ARBA" id="ARBA00023125"/>
    </source>
</evidence>
<evidence type="ECO:0000256" key="6">
    <source>
        <dbReference type="ARBA" id="ARBA00023163"/>
    </source>
</evidence>
<dbReference type="Pfam" id="PF04082">
    <property type="entry name" value="Fungal_trans"/>
    <property type="match status" value="1"/>
</dbReference>
<dbReference type="CDD" id="cd00067">
    <property type="entry name" value="GAL4"/>
    <property type="match status" value="1"/>
</dbReference>
<dbReference type="PROSITE" id="PS00463">
    <property type="entry name" value="ZN2_CY6_FUNGAL_1"/>
    <property type="match status" value="1"/>
</dbReference>
<keyword evidence="7" id="KW-0539">Nucleus</keyword>
<feature type="domain" description="Zn(2)-C6 fungal-type" evidence="9">
    <location>
        <begin position="17"/>
        <end position="47"/>
    </location>
</feature>
<dbReference type="CDD" id="cd12148">
    <property type="entry name" value="fungal_TF_MHR"/>
    <property type="match status" value="1"/>
</dbReference>
<dbReference type="GO" id="GO:0006351">
    <property type="term" value="P:DNA-templated transcription"/>
    <property type="evidence" value="ECO:0007669"/>
    <property type="project" value="InterPro"/>
</dbReference>
<dbReference type="GO" id="GO:0000981">
    <property type="term" value="F:DNA-binding transcription factor activity, RNA polymerase II-specific"/>
    <property type="evidence" value="ECO:0007669"/>
    <property type="project" value="InterPro"/>
</dbReference>
<dbReference type="OrthoDB" id="2123952at2759"/>
<dbReference type="EMBL" id="ML170162">
    <property type="protein sequence ID" value="TDL25996.1"/>
    <property type="molecule type" value="Genomic_DNA"/>
</dbReference>
<dbReference type="InterPro" id="IPR051615">
    <property type="entry name" value="Transcr_Regulatory_Elem"/>
</dbReference>
<evidence type="ECO:0000256" key="3">
    <source>
        <dbReference type="ARBA" id="ARBA00022833"/>
    </source>
</evidence>
<organism evidence="10 11">
    <name type="scientific">Rickenella mellea</name>
    <dbReference type="NCBI Taxonomy" id="50990"/>
    <lineage>
        <taxon>Eukaryota</taxon>
        <taxon>Fungi</taxon>
        <taxon>Dikarya</taxon>
        <taxon>Basidiomycota</taxon>
        <taxon>Agaricomycotina</taxon>
        <taxon>Agaricomycetes</taxon>
        <taxon>Hymenochaetales</taxon>
        <taxon>Rickenellaceae</taxon>
        <taxon>Rickenella</taxon>
    </lineage>
</organism>
<evidence type="ECO:0000313" key="11">
    <source>
        <dbReference type="Proteomes" id="UP000294933"/>
    </source>
</evidence>
<evidence type="ECO:0000313" key="10">
    <source>
        <dbReference type="EMBL" id="TDL25996.1"/>
    </source>
</evidence>
<dbReference type="VEuPathDB" id="FungiDB:BD410DRAFT_825914"/>
<evidence type="ECO:0000256" key="8">
    <source>
        <dbReference type="SAM" id="MobiDB-lite"/>
    </source>
</evidence>
<dbReference type="SUPFAM" id="SSF57701">
    <property type="entry name" value="Zn2/Cys6 DNA-binding domain"/>
    <property type="match status" value="1"/>
</dbReference>
<feature type="region of interest" description="Disordered" evidence="8">
    <location>
        <begin position="114"/>
        <end position="139"/>
    </location>
</feature>
<sequence>MSDTTQPPPKRKRVTKACLVCAKSRRKCDGIQPTCGTCRSQGSTCAWSDVPTRRGPPKGYRNGAADPKSLLPKLGKIREHVKALQVAYGEKIVMDELELCLFGSILHGRAGSVETVRDGDDSSQDGGDDHASSEVDEGSSSGLAFLATSVRYLTTSDSRGDSLSPTDRSFKYNPWAVADQAQQSGRRRRDVRNNSYLPEPNPAEIELLLKTYWSSIHPHWPILYKPAFDSISIFRISHEVPRSLLYSIFALSSRLTPASSLNAELSETFVHIAEEEVLQGALRSTLDTCTALFLLSLHYHGEGNQRQAWVLCGLASMMALDLGLHKRTSKMPLDEHERRVRVFWNIFVYEKVLAAEMGRPITIRMAHCDTTRLSEEQPDEYETIVHPVSGLAVRLHTLSIFNAAVDLFRIFERILSEVHTVPSMASTRSARERLVHELDRELMAWQSSLPSRCAFPHPDDKIPTRTLYLTHAWYLVAIILLHRPLIPRFRPGHAFTGNIHHTKATNAANRLVDLLSQYAIGQDIDKLPPNDAYLIFTSAILHIFNLGLENRAMRDAARPRLEQCLEWLRGLAETWPAASSHKRLLDAFSKAATNTISRTLTPLEPHPSDPHYPNMAFSLPSALDHAQQQQQQHASVVGVPLNNSGNGVSSLMAPSEVSHHGHVLQLDAEQKFSTPELFSLENLYWNDFQTVNMGQLGEIFGQTGGEFAPSHGSVYHDVLRNLEDGRAV</sequence>
<proteinExistence type="predicted"/>
<dbReference type="AlphaFoldDB" id="A0A4Y7QF56"/>
<name>A0A4Y7QF56_9AGAM</name>
<keyword evidence="5" id="KW-0238">DNA-binding</keyword>
<keyword evidence="6" id="KW-0804">Transcription</keyword>
<dbReference type="GO" id="GO:0003677">
    <property type="term" value="F:DNA binding"/>
    <property type="evidence" value="ECO:0007669"/>
    <property type="project" value="UniProtKB-KW"/>
</dbReference>
<accession>A0A4Y7QF56</accession>
<evidence type="ECO:0000259" key="9">
    <source>
        <dbReference type="PROSITE" id="PS50048"/>
    </source>
</evidence>
<evidence type="ECO:0000256" key="1">
    <source>
        <dbReference type="ARBA" id="ARBA00004123"/>
    </source>
</evidence>
<keyword evidence="2" id="KW-0479">Metal-binding</keyword>
<evidence type="ECO:0000256" key="7">
    <source>
        <dbReference type="ARBA" id="ARBA00023242"/>
    </source>
</evidence>
<keyword evidence="4" id="KW-0805">Transcription regulation</keyword>
<keyword evidence="11" id="KW-1185">Reference proteome</keyword>
<evidence type="ECO:0000256" key="2">
    <source>
        <dbReference type="ARBA" id="ARBA00022723"/>
    </source>
</evidence>
<dbReference type="SMART" id="SM00906">
    <property type="entry name" value="Fungal_trans"/>
    <property type="match status" value="1"/>
</dbReference>
<protein>
    <recommendedName>
        <fullName evidence="9">Zn(2)-C6 fungal-type domain-containing protein</fullName>
    </recommendedName>
</protein>
<dbReference type="GO" id="GO:0008270">
    <property type="term" value="F:zinc ion binding"/>
    <property type="evidence" value="ECO:0007669"/>
    <property type="project" value="InterPro"/>
</dbReference>
<dbReference type="PANTHER" id="PTHR31313:SF78">
    <property type="entry name" value="TRANSCRIPTION FACTOR DOMAIN-CONTAINING PROTEIN"/>
    <property type="match status" value="1"/>
</dbReference>
<dbReference type="STRING" id="50990.A0A4Y7QF56"/>
<dbReference type="Pfam" id="PF00172">
    <property type="entry name" value="Zn_clus"/>
    <property type="match status" value="1"/>
</dbReference>
<dbReference type="InterPro" id="IPR007219">
    <property type="entry name" value="XnlR_reg_dom"/>
</dbReference>
<dbReference type="InterPro" id="IPR036864">
    <property type="entry name" value="Zn2-C6_fun-type_DNA-bd_sf"/>
</dbReference>
<dbReference type="SMART" id="SM00066">
    <property type="entry name" value="GAL4"/>
    <property type="match status" value="1"/>
</dbReference>
<dbReference type="GO" id="GO:0005634">
    <property type="term" value="C:nucleus"/>
    <property type="evidence" value="ECO:0007669"/>
    <property type="project" value="UniProtKB-SubCell"/>
</dbReference>
<evidence type="ECO:0000256" key="4">
    <source>
        <dbReference type="ARBA" id="ARBA00023015"/>
    </source>
</evidence>
<comment type="subcellular location">
    <subcellularLocation>
        <location evidence="1">Nucleus</location>
    </subcellularLocation>
</comment>
<reference evidence="10 11" key="1">
    <citation type="submission" date="2018-06" db="EMBL/GenBank/DDBJ databases">
        <title>A transcriptomic atlas of mushroom development highlights an independent origin of complex multicellularity.</title>
        <authorList>
            <consortium name="DOE Joint Genome Institute"/>
            <person name="Krizsan K."/>
            <person name="Almasi E."/>
            <person name="Merenyi Z."/>
            <person name="Sahu N."/>
            <person name="Viragh M."/>
            <person name="Koszo T."/>
            <person name="Mondo S."/>
            <person name="Kiss B."/>
            <person name="Balint B."/>
            <person name="Kues U."/>
            <person name="Barry K."/>
            <person name="Hegedus J.C."/>
            <person name="Henrissat B."/>
            <person name="Johnson J."/>
            <person name="Lipzen A."/>
            <person name="Ohm R."/>
            <person name="Nagy I."/>
            <person name="Pangilinan J."/>
            <person name="Yan J."/>
            <person name="Xiong Y."/>
            <person name="Grigoriev I.V."/>
            <person name="Hibbett D.S."/>
            <person name="Nagy L.G."/>
        </authorList>
    </citation>
    <scope>NUCLEOTIDE SEQUENCE [LARGE SCALE GENOMIC DNA]</scope>
    <source>
        <strain evidence="10 11">SZMC22713</strain>
    </source>
</reference>